<reference evidence="1 2" key="1">
    <citation type="submission" date="2013-08" db="EMBL/GenBank/DDBJ databases">
        <title>The genome sequence of Skermanella stibiiresistens.</title>
        <authorList>
            <person name="Zhu W."/>
            <person name="Wang G."/>
        </authorList>
    </citation>
    <scope>NUCLEOTIDE SEQUENCE [LARGE SCALE GENOMIC DNA]</scope>
    <source>
        <strain evidence="1 2">SB22</strain>
    </source>
</reference>
<evidence type="ECO:0000313" key="2">
    <source>
        <dbReference type="Proteomes" id="UP000019486"/>
    </source>
</evidence>
<gene>
    <name evidence="1" type="ORF">N825_28065</name>
</gene>
<comment type="caution">
    <text evidence="1">The sequence shown here is derived from an EMBL/GenBank/DDBJ whole genome shotgun (WGS) entry which is preliminary data.</text>
</comment>
<organism evidence="1 2">
    <name type="scientific">Skermanella stibiiresistens SB22</name>
    <dbReference type="NCBI Taxonomy" id="1385369"/>
    <lineage>
        <taxon>Bacteria</taxon>
        <taxon>Pseudomonadati</taxon>
        <taxon>Pseudomonadota</taxon>
        <taxon>Alphaproteobacteria</taxon>
        <taxon>Rhodospirillales</taxon>
        <taxon>Azospirillaceae</taxon>
        <taxon>Skermanella</taxon>
    </lineage>
</organism>
<evidence type="ECO:0000313" key="1">
    <source>
        <dbReference type="EMBL" id="EWY41518.1"/>
    </source>
</evidence>
<name>W9HCA9_9PROT</name>
<dbReference type="EMBL" id="AVFL01000004">
    <property type="protein sequence ID" value="EWY41518.1"/>
    <property type="molecule type" value="Genomic_DNA"/>
</dbReference>
<keyword evidence="2" id="KW-1185">Reference proteome</keyword>
<dbReference type="AlphaFoldDB" id="W9HCA9"/>
<sequence>MSACVCVSRMAAAEISTLTALVSREAGAVSRSFAGADAAGSAAALLAGFSGAGADFGTWVVATAR</sequence>
<protein>
    <submittedName>
        <fullName evidence="1">Uncharacterized protein</fullName>
    </submittedName>
</protein>
<accession>W9HCA9</accession>
<dbReference type="Proteomes" id="UP000019486">
    <property type="component" value="Unassembled WGS sequence"/>
</dbReference>
<proteinExistence type="predicted"/>